<evidence type="ECO:0000256" key="3">
    <source>
        <dbReference type="ARBA" id="ARBA00022737"/>
    </source>
</evidence>
<keyword evidence="2 5" id="KW-0853">WD repeat</keyword>
<feature type="region of interest" description="Disordered" evidence="6">
    <location>
        <begin position="1"/>
        <end position="33"/>
    </location>
</feature>
<evidence type="ECO:0000259" key="7">
    <source>
        <dbReference type="Pfam" id="PF24807"/>
    </source>
</evidence>
<gene>
    <name evidence="8" type="ORF">BABINDRAFT_161860</name>
</gene>
<evidence type="ECO:0000256" key="6">
    <source>
        <dbReference type="SAM" id="MobiDB-lite"/>
    </source>
</evidence>
<evidence type="ECO:0000256" key="1">
    <source>
        <dbReference type="ARBA" id="ARBA00006445"/>
    </source>
</evidence>
<dbReference type="GeneID" id="30146898"/>
<dbReference type="InterPro" id="IPR011047">
    <property type="entry name" value="Quinoprotein_ADH-like_sf"/>
</dbReference>
<dbReference type="GO" id="GO:0010997">
    <property type="term" value="F:anaphase-promoting complex binding"/>
    <property type="evidence" value="ECO:0007669"/>
    <property type="project" value="InterPro"/>
</dbReference>
<feature type="repeat" description="WD" evidence="5">
    <location>
        <begin position="480"/>
        <end position="513"/>
    </location>
</feature>
<accession>A0A1E3QPR8</accession>
<keyword evidence="4" id="KW-0131">Cell cycle</keyword>
<dbReference type="SUPFAM" id="SSF50998">
    <property type="entry name" value="Quinoprotein alcohol dehydrogenase-like"/>
    <property type="match status" value="1"/>
</dbReference>
<proteinExistence type="inferred from homology"/>
<dbReference type="PROSITE" id="PS50294">
    <property type="entry name" value="WD_REPEATS_REGION"/>
    <property type="match status" value="2"/>
</dbReference>
<dbReference type="CDD" id="cd00200">
    <property type="entry name" value="WD40"/>
    <property type="match status" value="1"/>
</dbReference>
<evidence type="ECO:0000256" key="5">
    <source>
        <dbReference type="PROSITE-ProRule" id="PRU00221"/>
    </source>
</evidence>
<name>A0A1E3QPR8_9ASCO</name>
<dbReference type="GO" id="GO:1905786">
    <property type="term" value="P:positive regulation of anaphase-promoting complex-dependent catabolic process"/>
    <property type="evidence" value="ECO:0007669"/>
    <property type="project" value="TreeGrafter"/>
</dbReference>
<dbReference type="RefSeq" id="XP_018984792.1">
    <property type="nucleotide sequence ID" value="XM_019129045.1"/>
</dbReference>
<feature type="repeat" description="WD" evidence="5">
    <location>
        <begin position="274"/>
        <end position="308"/>
    </location>
</feature>
<feature type="compositionally biased region" description="Polar residues" evidence="6">
    <location>
        <begin position="154"/>
        <end position="164"/>
    </location>
</feature>
<dbReference type="InterPro" id="IPR015943">
    <property type="entry name" value="WD40/YVTN_repeat-like_dom_sf"/>
</dbReference>
<dbReference type="GO" id="GO:0005680">
    <property type="term" value="C:anaphase-promoting complex"/>
    <property type="evidence" value="ECO:0007669"/>
    <property type="project" value="TreeGrafter"/>
</dbReference>
<dbReference type="PROSITE" id="PS50082">
    <property type="entry name" value="WD_REPEATS_2"/>
    <property type="match status" value="4"/>
</dbReference>
<dbReference type="Pfam" id="PF24807">
    <property type="entry name" value="WD40_CDC20-Fz"/>
    <property type="match status" value="1"/>
</dbReference>
<dbReference type="Gene3D" id="2.130.10.10">
    <property type="entry name" value="YVTN repeat-like/Quinoprotein amine dehydrogenase"/>
    <property type="match status" value="1"/>
</dbReference>
<feature type="repeat" description="WD" evidence="5">
    <location>
        <begin position="350"/>
        <end position="382"/>
    </location>
</feature>
<comment type="similarity">
    <text evidence="1">Belongs to the WD repeat CDC20/Fizzy family.</text>
</comment>
<dbReference type="GO" id="GO:0031145">
    <property type="term" value="P:anaphase-promoting complex-dependent catabolic process"/>
    <property type="evidence" value="ECO:0007669"/>
    <property type="project" value="TreeGrafter"/>
</dbReference>
<dbReference type="Proteomes" id="UP000094336">
    <property type="component" value="Unassembled WGS sequence"/>
</dbReference>
<feature type="compositionally biased region" description="Low complexity" evidence="6">
    <location>
        <begin position="124"/>
        <end position="140"/>
    </location>
</feature>
<feature type="repeat" description="WD" evidence="5">
    <location>
        <begin position="392"/>
        <end position="436"/>
    </location>
</feature>
<keyword evidence="9" id="KW-1185">Reference proteome</keyword>
<keyword evidence="3" id="KW-0677">Repeat</keyword>
<dbReference type="PROSITE" id="PS00678">
    <property type="entry name" value="WD_REPEATS_1"/>
    <property type="match status" value="1"/>
</dbReference>
<dbReference type="AlphaFoldDB" id="A0A1E3QPR8"/>
<dbReference type="PANTHER" id="PTHR19918">
    <property type="entry name" value="CELL DIVISION CYCLE 20 CDC20 FIZZY -RELATED"/>
    <property type="match status" value="1"/>
</dbReference>
<evidence type="ECO:0000313" key="9">
    <source>
        <dbReference type="Proteomes" id="UP000094336"/>
    </source>
</evidence>
<dbReference type="InterPro" id="IPR019775">
    <property type="entry name" value="WD40_repeat_CS"/>
</dbReference>
<dbReference type="OrthoDB" id="10263272at2759"/>
<organism evidence="8 9">
    <name type="scientific">Babjeviella inositovora NRRL Y-12698</name>
    <dbReference type="NCBI Taxonomy" id="984486"/>
    <lineage>
        <taxon>Eukaryota</taxon>
        <taxon>Fungi</taxon>
        <taxon>Dikarya</taxon>
        <taxon>Ascomycota</taxon>
        <taxon>Saccharomycotina</taxon>
        <taxon>Pichiomycetes</taxon>
        <taxon>Serinales incertae sedis</taxon>
        <taxon>Babjeviella</taxon>
    </lineage>
</organism>
<reference evidence="9" key="1">
    <citation type="submission" date="2016-05" db="EMBL/GenBank/DDBJ databases">
        <title>Comparative genomics of biotechnologically important yeasts.</title>
        <authorList>
            <consortium name="DOE Joint Genome Institute"/>
            <person name="Riley R."/>
            <person name="Haridas S."/>
            <person name="Wolfe K.H."/>
            <person name="Lopes M.R."/>
            <person name="Hittinger C.T."/>
            <person name="Goker M."/>
            <person name="Salamov A."/>
            <person name="Wisecaver J."/>
            <person name="Long T.M."/>
            <person name="Aerts A.L."/>
            <person name="Barry K."/>
            <person name="Choi C."/>
            <person name="Clum A."/>
            <person name="Coughlan A.Y."/>
            <person name="Deshpande S."/>
            <person name="Douglass A.P."/>
            <person name="Hanson S.J."/>
            <person name="Klenk H.-P."/>
            <person name="Labutti K."/>
            <person name="Lapidus A."/>
            <person name="Lindquist E."/>
            <person name="Lipzen A."/>
            <person name="Meier-Kolthoff J.P."/>
            <person name="Ohm R.A."/>
            <person name="Otillar R.P."/>
            <person name="Pangilinan J."/>
            <person name="Peng Y."/>
            <person name="Rokas A."/>
            <person name="Rosa C.A."/>
            <person name="Scheuner C."/>
            <person name="Sibirny A.A."/>
            <person name="Slot J.C."/>
            <person name="Stielow J.B."/>
            <person name="Sun H."/>
            <person name="Kurtzman C.P."/>
            <person name="Blackwell M."/>
            <person name="Grigoriev I.V."/>
            <person name="Jeffries T.W."/>
        </authorList>
    </citation>
    <scope>NUCLEOTIDE SEQUENCE [LARGE SCALE GENOMIC DNA]</scope>
    <source>
        <strain evidence="9">NRRL Y-12698</strain>
    </source>
</reference>
<dbReference type="STRING" id="984486.A0A1E3QPR8"/>
<dbReference type="InterPro" id="IPR033010">
    <property type="entry name" value="Cdc20/Fizzy"/>
</dbReference>
<feature type="domain" description="CDC20/Fizzy WD40" evidence="7">
    <location>
        <begin position="223"/>
        <end position="511"/>
    </location>
</feature>
<evidence type="ECO:0000256" key="4">
    <source>
        <dbReference type="ARBA" id="ARBA00023306"/>
    </source>
</evidence>
<dbReference type="GO" id="GO:1990757">
    <property type="term" value="F:ubiquitin ligase activator activity"/>
    <property type="evidence" value="ECO:0007669"/>
    <property type="project" value="TreeGrafter"/>
</dbReference>
<feature type="region of interest" description="Disordered" evidence="6">
    <location>
        <begin position="108"/>
        <end position="167"/>
    </location>
</feature>
<dbReference type="SMART" id="SM00320">
    <property type="entry name" value="WD40"/>
    <property type="match status" value="5"/>
</dbReference>
<evidence type="ECO:0000313" key="8">
    <source>
        <dbReference type="EMBL" id="ODQ79464.1"/>
    </source>
</evidence>
<evidence type="ECO:0000256" key="2">
    <source>
        <dbReference type="ARBA" id="ARBA00022574"/>
    </source>
</evidence>
<dbReference type="InterPro" id="IPR001680">
    <property type="entry name" value="WD40_rpt"/>
</dbReference>
<sequence length="535" mass="59072">MSDHRLSTPGSPTRSTRSLRPPQLGDGLNLSPLSPRRKKKVVYTDRFIPNRTGVDLQAAFSLTMDDFQTPPNPNRSAENDIEHRREEEANLNFNTVLKNELFGDNVPQTASLKTLTKPRPSTAGSGTSNENSQSGSSQNQRTPPRSPSRGMLGTPSSRDSQSLRTPKKANLFTYQSPSKGRPSHLDLQSQLYSLSPVRPDSQRFLLSPQKKQRNVLKVPVCCLDAPDLADDFYLNLVDWGSQDVLAVGLKSLVYLWNSLSGSVTTLCDLGDDVVTSLAWVGAGTHLAVGTQSGLVEIWDATTCKCTRTMTGHASRAASLAWNEHVLSSGSRDRSILHRDVRVPEHYIQRIQAHKQEVCGLKWNVEENKLALGSNDNRVLVWDGLNTTPIHKFEEHTAAVKAMAWSPHLRGILATGGGTADRRIKVWNTITGAKTQDIDTGSQVCNMLWLKNSNEIVLSHGFSKHQIAIWKYPTMEQVASLTGHSFRVLHLAMSPDGQTIVSGAGDETLRFWNVFDKNKSAHSNPSALLDAFMQLR</sequence>
<dbReference type="PANTHER" id="PTHR19918:SF1">
    <property type="entry name" value="FIZZY-RELATED PROTEIN HOMOLOG"/>
    <property type="match status" value="1"/>
</dbReference>
<protein>
    <recommendedName>
        <fullName evidence="7">CDC20/Fizzy WD40 domain-containing protein</fullName>
    </recommendedName>
</protein>
<dbReference type="InterPro" id="IPR056150">
    <property type="entry name" value="WD40_CDC20-Fz"/>
</dbReference>
<feature type="compositionally biased region" description="Low complexity" evidence="6">
    <location>
        <begin position="7"/>
        <end position="22"/>
    </location>
</feature>
<dbReference type="EMBL" id="KV454432">
    <property type="protein sequence ID" value="ODQ79464.1"/>
    <property type="molecule type" value="Genomic_DNA"/>
</dbReference>